<feature type="transmembrane region" description="Helical" evidence="1">
    <location>
        <begin position="477"/>
        <end position="497"/>
    </location>
</feature>
<feature type="transmembrane region" description="Helical" evidence="1">
    <location>
        <begin position="125"/>
        <end position="145"/>
    </location>
</feature>
<gene>
    <name evidence="2" type="ORF">ENR23_11750</name>
</gene>
<feature type="transmembrane region" description="Helical" evidence="1">
    <location>
        <begin position="435"/>
        <end position="456"/>
    </location>
</feature>
<evidence type="ECO:0000313" key="2">
    <source>
        <dbReference type="EMBL" id="HGZ44072.1"/>
    </source>
</evidence>
<dbReference type="EMBL" id="DSQF01000023">
    <property type="protein sequence ID" value="HGZ44072.1"/>
    <property type="molecule type" value="Genomic_DNA"/>
</dbReference>
<dbReference type="AlphaFoldDB" id="A0A832I345"/>
<comment type="caution">
    <text evidence="2">The sequence shown here is derived from an EMBL/GenBank/DDBJ whole genome shotgun (WGS) entry which is preliminary data.</text>
</comment>
<proteinExistence type="predicted"/>
<organism evidence="2">
    <name type="scientific">Eiseniibacteriota bacterium</name>
    <dbReference type="NCBI Taxonomy" id="2212470"/>
    <lineage>
        <taxon>Bacteria</taxon>
        <taxon>Candidatus Eiseniibacteriota</taxon>
    </lineage>
</organism>
<keyword evidence="1" id="KW-1133">Transmembrane helix</keyword>
<name>A0A832I345_UNCEI</name>
<feature type="transmembrane region" description="Helical" evidence="1">
    <location>
        <begin position="252"/>
        <end position="274"/>
    </location>
</feature>
<feature type="transmembrane region" description="Helical" evidence="1">
    <location>
        <begin position="72"/>
        <end position="95"/>
    </location>
</feature>
<keyword evidence="1" id="KW-0812">Transmembrane</keyword>
<feature type="transmembrane region" description="Helical" evidence="1">
    <location>
        <begin position="151"/>
        <end position="176"/>
    </location>
</feature>
<accession>A0A832I345</accession>
<feature type="transmembrane region" description="Helical" evidence="1">
    <location>
        <begin position="328"/>
        <end position="352"/>
    </location>
</feature>
<feature type="transmembrane region" description="Helical" evidence="1">
    <location>
        <begin position="32"/>
        <end position="52"/>
    </location>
</feature>
<evidence type="ECO:0000256" key="1">
    <source>
        <dbReference type="SAM" id="Phobius"/>
    </source>
</evidence>
<protein>
    <submittedName>
        <fullName evidence="2">Uncharacterized protein</fullName>
    </submittedName>
</protein>
<feature type="transmembrane region" description="Helical" evidence="1">
    <location>
        <begin position="398"/>
        <end position="423"/>
    </location>
</feature>
<keyword evidence="1" id="KW-0472">Membrane</keyword>
<reference evidence="2" key="1">
    <citation type="journal article" date="2020" name="mSystems">
        <title>Genome- and Community-Level Interaction Insights into Carbon Utilization and Element Cycling Functions of Hydrothermarchaeota in Hydrothermal Sediment.</title>
        <authorList>
            <person name="Zhou Z."/>
            <person name="Liu Y."/>
            <person name="Xu W."/>
            <person name="Pan J."/>
            <person name="Luo Z.H."/>
            <person name="Li M."/>
        </authorList>
    </citation>
    <scope>NUCLEOTIDE SEQUENCE [LARGE SCALE GENOMIC DNA]</scope>
    <source>
        <strain evidence="2">SpSt-381</strain>
    </source>
</reference>
<feature type="transmembrane region" description="Helical" evidence="1">
    <location>
        <begin position="509"/>
        <end position="529"/>
    </location>
</feature>
<sequence length="539" mass="54994">MIVSRVALGRLRLLRNAFAGRGSAARGLRHPAVALVIVAAMGAVAFAGFRALLEALLLAGAGREACVGALGLALAAAFAGLLVFDLDAAAATLLLDPDLELLRRAPVPPGGVLAIKLADAVPRTATPIVALALPAAFAFGAVFPLPAWGWLAATGAVAALWIAALGLGIALVLPALTVVPARRAREALGLVATFTITAIWLVNALWVPRLADEGAEPLSRVADAVARAAEALAWSPGHAAARLLWAAHAGDAAAAAAAGAALAASALAAALLAWRVARALLPRVLDAVAAPRLHARVARPRVGAARDVPRGLAAAVLARDRRLFVRDWTVLADVLTAAALWTLLPLVSRAVLETEGAALARAMLATLAVGLGYEIAARSIPFERRAVLWTRLAPVPPGAWLMAKLAGAALLAGPIVLVAWAILASALGLAPADAARALVFAAGALGLSLALGLWAGARFGDPAWVNPRAMLNLGGRLVAAGLMMSQISLWLVLGFMASLGRGALTGESLPWLAVGAALVLGGVALSATIRRLHRVEWRD</sequence>
<feature type="transmembrane region" description="Helical" evidence="1">
    <location>
        <begin position="188"/>
        <end position="207"/>
    </location>
</feature>
<feature type="transmembrane region" description="Helical" evidence="1">
    <location>
        <begin position="358"/>
        <end position="377"/>
    </location>
</feature>